<feature type="compositionally biased region" description="Polar residues" evidence="1">
    <location>
        <begin position="19"/>
        <end position="36"/>
    </location>
</feature>
<name>A0A1B9GMG2_9TREE</name>
<evidence type="ECO:0000313" key="3">
    <source>
        <dbReference type="Proteomes" id="UP000092666"/>
    </source>
</evidence>
<feature type="region of interest" description="Disordered" evidence="1">
    <location>
        <begin position="1"/>
        <end position="67"/>
    </location>
</feature>
<feature type="compositionally biased region" description="Low complexity" evidence="1">
    <location>
        <begin position="45"/>
        <end position="59"/>
    </location>
</feature>
<dbReference type="Proteomes" id="UP000092666">
    <property type="component" value="Unassembled WGS sequence"/>
</dbReference>
<organism evidence="2 3">
    <name type="scientific">Kwoniella heveanensis BCC8398</name>
    <dbReference type="NCBI Taxonomy" id="1296120"/>
    <lineage>
        <taxon>Eukaryota</taxon>
        <taxon>Fungi</taxon>
        <taxon>Dikarya</taxon>
        <taxon>Basidiomycota</taxon>
        <taxon>Agaricomycotina</taxon>
        <taxon>Tremellomycetes</taxon>
        <taxon>Tremellales</taxon>
        <taxon>Cryptococcaceae</taxon>
        <taxon>Kwoniella</taxon>
    </lineage>
</organism>
<reference evidence="2 3" key="1">
    <citation type="submission" date="2013-07" db="EMBL/GenBank/DDBJ databases">
        <title>The Genome Sequence of Cryptococcus heveanensis BCC8398.</title>
        <authorList>
            <consortium name="The Broad Institute Genome Sequencing Platform"/>
            <person name="Cuomo C."/>
            <person name="Litvintseva A."/>
            <person name="Chen Y."/>
            <person name="Heitman J."/>
            <person name="Sun S."/>
            <person name="Springer D."/>
            <person name="Dromer F."/>
            <person name="Young S.K."/>
            <person name="Zeng Q."/>
            <person name="Gargeya S."/>
            <person name="Fitzgerald M."/>
            <person name="Abouelleil A."/>
            <person name="Alvarado L."/>
            <person name="Berlin A.M."/>
            <person name="Chapman S.B."/>
            <person name="Dewar J."/>
            <person name="Goldberg J."/>
            <person name="Griggs A."/>
            <person name="Gujja S."/>
            <person name="Hansen M."/>
            <person name="Howarth C."/>
            <person name="Imamovic A."/>
            <person name="Larimer J."/>
            <person name="McCowan C."/>
            <person name="Murphy C."/>
            <person name="Pearson M."/>
            <person name="Priest M."/>
            <person name="Roberts A."/>
            <person name="Saif S."/>
            <person name="Shea T."/>
            <person name="Sykes S."/>
            <person name="Wortman J."/>
            <person name="Nusbaum C."/>
            <person name="Birren B."/>
        </authorList>
    </citation>
    <scope>NUCLEOTIDE SEQUENCE [LARGE SCALE GENOMIC DNA]</scope>
    <source>
        <strain evidence="2 3">BCC8398</strain>
    </source>
</reference>
<evidence type="ECO:0000313" key="2">
    <source>
        <dbReference type="EMBL" id="OCF32202.1"/>
    </source>
</evidence>
<proteinExistence type="predicted"/>
<evidence type="ECO:0000256" key="1">
    <source>
        <dbReference type="SAM" id="MobiDB-lite"/>
    </source>
</evidence>
<keyword evidence="3" id="KW-1185">Reference proteome</keyword>
<protein>
    <submittedName>
        <fullName evidence="2">Uncharacterized protein</fullName>
    </submittedName>
</protein>
<gene>
    <name evidence="2" type="ORF">I316_06116</name>
</gene>
<dbReference type="EMBL" id="KI669510">
    <property type="protein sequence ID" value="OCF32202.1"/>
    <property type="molecule type" value="Genomic_DNA"/>
</dbReference>
<feature type="region of interest" description="Disordered" evidence="1">
    <location>
        <begin position="127"/>
        <end position="152"/>
    </location>
</feature>
<sequence>MSGKQITLTYALQPPASVPQPTAGPSSQPIPSSSEFTAAIPPSPSTASGSSSSFSSQPPLTIRTPTSDTARYYTDLTQSVREVQVQLNEILTGWKEAVGDLEKNKEDLGTVAYGRGRATVMSLTVNGEFREDNQARPSTGEADSESEGSEDE</sequence>
<accession>A0A1B9GMG2</accession>
<reference evidence="3" key="2">
    <citation type="submission" date="2013-12" db="EMBL/GenBank/DDBJ databases">
        <title>Evolution of pathogenesis and genome organization in the Tremellales.</title>
        <authorList>
            <person name="Cuomo C."/>
            <person name="Litvintseva A."/>
            <person name="Heitman J."/>
            <person name="Chen Y."/>
            <person name="Sun S."/>
            <person name="Springer D."/>
            <person name="Dromer F."/>
            <person name="Young S."/>
            <person name="Zeng Q."/>
            <person name="Chapman S."/>
            <person name="Gujja S."/>
            <person name="Saif S."/>
            <person name="Birren B."/>
        </authorList>
    </citation>
    <scope>NUCLEOTIDE SEQUENCE [LARGE SCALE GENOMIC DNA]</scope>
    <source>
        <strain evidence="3">BCC8398</strain>
    </source>
</reference>
<feature type="compositionally biased region" description="Acidic residues" evidence="1">
    <location>
        <begin position="142"/>
        <end position="152"/>
    </location>
</feature>
<dbReference type="OrthoDB" id="2553859at2759"/>
<feature type="compositionally biased region" description="Polar residues" evidence="1">
    <location>
        <begin position="1"/>
        <end position="10"/>
    </location>
</feature>
<dbReference type="AlphaFoldDB" id="A0A1B9GMG2"/>